<evidence type="ECO:0000313" key="3">
    <source>
        <dbReference type="Proteomes" id="UP000315252"/>
    </source>
</evidence>
<dbReference type="EMBL" id="VHSH01000010">
    <property type="protein sequence ID" value="TQV74475.1"/>
    <property type="molecule type" value="Genomic_DNA"/>
</dbReference>
<reference evidence="2 3" key="1">
    <citation type="submission" date="2019-06" db="EMBL/GenBank/DDBJ databases">
        <title>Whole genome sequence for Rhodospirillaceae sp. R148.</title>
        <authorList>
            <person name="Wang G."/>
        </authorList>
    </citation>
    <scope>NUCLEOTIDE SEQUENCE [LARGE SCALE GENOMIC DNA]</scope>
    <source>
        <strain evidence="2 3">R148</strain>
    </source>
</reference>
<evidence type="ECO:0000313" key="2">
    <source>
        <dbReference type="EMBL" id="TQV74475.1"/>
    </source>
</evidence>
<gene>
    <name evidence="2" type="ORF">FKG95_23780</name>
</gene>
<proteinExistence type="predicted"/>
<dbReference type="PANTHER" id="PTHR40202:SF1">
    <property type="entry name" value="HD DOMAIN-CONTAINING PROTEIN"/>
    <property type="match status" value="1"/>
</dbReference>
<dbReference type="OrthoDB" id="9802857at2"/>
<dbReference type="Pfam" id="PF01966">
    <property type="entry name" value="HD"/>
    <property type="match status" value="1"/>
</dbReference>
<dbReference type="Gene3D" id="1.10.3210.10">
    <property type="entry name" value="Hypothetical protein af1432"/>
    <property type="match status" value="1"/>
</dbReference>
<dbReference type="InterPro" id="IPR052567">
    <property type="entry name" value="OP_Dioxygenase"/>
</dbReference>
<dbReference type="InterPro" id="IPR003607">
    <property type="entry name" value="HD/PDEase_dom"/>
</dbReference>
<dbReference type="InterPro" id="IPR006674">
    <property type="entry name" value="HD_domain"/>
</dbReference>
<organism evidence="2 3">
    <name type="scientific">Denitrobaculum tricleocarpae</name>
    <dbReference type="NCBI Taxonomy" id="2591009"/>
    <lineage>
        <taxon>Bacteria</taxon>
        <taxon>Pseudomonadati</taxon>
        <taxon>Pseudomonadota</taxon>
        <taxon>Alphaproteobacteria</taxon>
        <taxon>Rhodospirillales</taxon>
        <taxon>Rhodospirillaceae</taxon>
        <taxon>Denitrobaculum</taxon>
    </lineage>
</organism>
<dbReference type="AlphaFoldDB" id="A0A545TB81"/>
<evidence type="ECO:0000259" key="1">
    <source>
        <dbReference type="Pfam" id="PF01966"/>
    </source>
</evidence>
<dbReference type="PANTHER" id="PTHR40202">
    <property type="match status" value="1"/>
</dbReference>
<protein>
    <submittedName>
        <fullName evidence="2">HD domain-containing protein</fullName>
    </submittedName>
</protein>
<dbReference type="CDD" id="cd00077">
    <property type="entry name" value="HDc"/>
    <property type="match status" value="1"/>
</dbReference>
<feature type="domain" description="HD" evidence="1">
    <location>
        <begin position="46"/>
        <end position="121"/>
    </location>
</feature>
<accession>A0A545TB81</accession>
<dbReference type="SUPFAM" id="SSF109604">
    <property type="entry name" value="HD-domain/PDEase-like"/>
    <property type="match status" value="1"/>
</dbReference>
<name>A0A545TB81_9PROT</name>
<sequence length="190" mass="22304">MKEGTREDYLYLRGLEEAHNRGTAERLLRALRLQAEETIPGYRITRLEHALQSATRAYRDAAGLDWVVAALLHDIGDGLAPQNHDRFAAEILRPFVRDEVTWVVEHHGAFQMVYYAHHYGWDQYEREKYRAHPYYQTCVDFCERWDQASFDPDYPSEPLEFFEPMLGEVFQRKAYEESNLRTGLAKGLMS</sequence>
<comment type="caution">
    <text evidence="2">The sequence shown here is derived from an EMBL/GenBank/DDBJ whole genome shotgun (WGS) entry which is preliminary data.</text>
</comment>
<dbReference type="Proteomes" id="UP000315252">
    <property type="component" value="Unassembled WGS sequence"/>
</dbReference>
<keyword evidence="3" id="KW-1185">Reference proteome</keyword>